<dbReference type="GeneID" id="54570376"/>
<organism evidence="4 5">
    <name type="scientific">Zasmidium cellare ATCC 36951</name>
    <dbReference type="NCBI Taxonomy" id="1080233"/>
    <lineage>
        <taxon>Eukaryota</taxon>
        <taxon>Fungi</taxon>
        <taxon>Dikarya</taxon>
        <taxon>Ascomycota</taxon>
        <taxon>Pezizomycotina</taxon>
        <taxon>Dothideomycetes</taxon>
        <taxon>Dothideomycetidae</taxon>
        <taxon>Mycosphaerellales</taxon>
        <taxon>Mycosphaerellaceae</taxon>
        <taxon>Zasmidium</taxon>
    </lineage>
</organism>
<keyword evidence="1" id="KW-0539">Nucleus</keyword>
<dbReference type="InterPro" id="IPR001138">
    <property type="entry name" value="Zn2Cys6_DnaBD"/>
</dbReference>
<evidence type="ECO:0000313" key="5">
    <source>
        <dbReference type="Proteomes" id="UP000799537"/>
    </source>
</evidence>
<sequence>MSAPRVRGPNSRLICLACRERRIRCELPLDVDIPPQGELRTVQMPCYRCRRLRIPCVVRQTTLGRPRPKASATSLTTAGDRRSLTTTADGNDVTNTFPTTRTSKQAPLPPPLLYQPQSSETLVIIRAVDTIRCEHCEESWPRHLVVRYGQKPALDLSIKAIIAACAYARGVPKLTPDDCYKALARALAAVQATIKQSSGSPDDDMLASTALLAPFDGVIQKNGGIPMRLHIEGLAAILAARPPTYPVTQLARDIVNFYACDAAVMACVQGTPSSFEGIAPAYYITDDRNGDRAHLRALGDELFIRLPRLVALVRSLQLQSPVQNQLLFEALALSESLLQLQDADAEARLVSTAMASSDSVPAPFRFASDLDYEALMGYWQSRLSLMRLDQRLHEWLVMDGAGQAVGTPSSAQSEIMRLVQNILLTCEYGTMLLLRKRRRLFAHAMAVVWEVTRDTTLSLGEDFCNDSSAFPSPASSSSSWSEFLLRMVNTTLVKKPPLTAEDMDVAAEIFAGGNPQGRFAEQYGLYQ</sequence>
<feature type="domain" description="Zn(2)-C6 fungal-type" evidence="3">
    <location>
        <begin position="14"/>
        <end position="58"/>
    </location>
</feature>
<dbReference type="InterPro" id="IPR036864">
    <property type="entry name" value="Zn2-C6_fun-type_DNA-bd_sf"/>
</dbReference>
<dbReference type="PANTHER" id="PTHR38111:SF2">
    <property type="entry name" value="FINGER DOMAIN PROTEIN, PUTATIVE (AFU_ORTHOLOGUE AFUA_1G01560)-RELATED"/>
    <property type="match status" value="1"/>
</dbReference>
<dbReference type="Gene3D" id="4.10.240.10">
    <property type="entry name" value="Zn(2)-C6 fungal-type DNA-binding domain"/>
    <property type="match status" value="1"/>
</dbReference>
<dbReference type="EMBL" id="ML993597">
    <property type="protein sequence ID" value="KAF2166359.1"/>
    <property type="molecule type" value="Genomic_DNA"/>
</dbReference>
<reference evidence="4" key="1">
    <citation type="journal article" date="2020" name="Stud. Mycol.">
        <title>101 Dothideomycetes genomes: a test case for predicting lifestyles and emergence of pathogens.</title>
        <authorList>
            <person name="Haridas S."/>
            <person name="Albert R."/>
            <person name="Binder M."/>
            <person name="Bloem J."/>
            <person name="Labutti K."/>
            <person name="Salamov A."/>
            <person name="Andreopoulos B."/>
            <person name="Baker S."/>
            <person name="Barry K."/>
            <person name="Bills G."/>
            <person name="Bluhm B."/>
            <person name="Cannon C."/>
            <person name="Castanera R."/>
            <person name="Culley D."/>
            <person name="Daum C."/>
            <person name="Ezra D."/>
            <person name="Gonzalez J."/>
            <person name="Henrissat B."/>
            <person name="Kuo A."/>
            <person name="Liang C."/>
            <person name="Lipzen A."/>
            <person name="Lutzoni F."/>
            <person name="Magnuson J."/>
            <person name="Mondo S."/>
            <person name="Nolan M."/>
            <person name="Ohm R."/>
            <person name="Pangilinan J."/>
            <person name="Park H.-J."/>
            <person name="Ramirez L."/>
            <person name="Alfaro M."/>
            <person name="Sun H."/>
            <person name="Tritt A."/>
            <person name="Yoshinaga Y."/>
            <person name="Zwiers L.-H."/>
            <person name="Turgeon B."/>
            <person name="Goodwin S."/>
            <person name="Spatafora J."/>
            <person name="Crous P."/>
            <person name="Grigoriev I."/>
        </authorList>
    </citation>
    <scope>NUCLEOTIDE SEQUENCE</scope>
    <source>
        <strain evidence="4">ATCC 36951</strain>
    </source>
</reference>
<dbReference type="GO" id="GO:0000981">
    <property type="term" value="F:DNA-binding transcription factor activity, RNA polymerase II-specific"/>
    <property type="evidence" value="ECO:0007669"/>
    <property type="project" value="InterPro"/>
</dbReference>
<dbReference type="AlphaFoldDB" id="A0A6A6CKW6"/>
<feature type="region of interest" description="Disordered" evidence="2">
    <location>
        <begin position="65"/>
        <end position="112"/>
    </location>
</feature>
<feature type="compositionally biased region" description="Polar residues" evidence="2">
    <location>
        <begin position="84"/>
        <end position="104"/>
    </location>
</feature>
<accession>A0A6A6CKW6</accession>
<dbReference type="InterPro" id="IPR053178">
    <property type="entry name" value="Osmoadaptation_assoc"/>
</dbReference>
<evidence type="ECO:0000259" key="3">
    <source>
        <dbReference type="PROSITE" id="PS50048"/>
    </source>
</evidence>
<dbReference type="RefSeq" id="XP_033667248.1">
    <property type="nucleotide sequence ID" value="XM_033817104.1"/>
</dbReference>
<proteinExistence type="predicted"/>
<protein>
    <recommendedName>
        <fullName evidence="3">Zn(2)-C6 fungal-type domain-containing protein</fullName>
    </recommendedName>
</protein>
<name>A0A6A6CKW6_ZASCE</name>
<gene>
    <name evidence="4" type="ORF">M409DRAFT_66803</name>
</gene>
<evidence type="ECO:0000256" key="1">
    <source>
        <dbReference type="ARBA" id="ARBA00023242"/>
    </source>
</evidence>
<keyword evidence="5" id="KW-1185">Reference proteome</keyword>
<dbReference type="SUPFAM" id="SSF57701">
    <property type="entry name" value="Zn2/Cys6 DNA-binding domain"/>
    <property type="match status" value="1"/>
</dbReference>
<dbReference type="Proteomes" id="UP000799537">
    <property type="component" value="Unassembled WGS sequence"/>
</dbReference>
<evidence type="ECO:0000256" key="2">
    <source>
        <dbReference type="SAM" id="MobiDB-lite"/>
    </source>
</evidence>
<dbReference type="PANTHER" id="PTHR38111">
    <property type="entry name" value="ZN(2)-C6 FUNGAL-TYPE DOMAIN-CONTAINING PROTEIN-RELATED"/>
    <property type="match status" value="1"/>
</dbReference>
<evidence type="ECO:0000313" key="4">
    <source>
        <dbReference type="EMBL" id="KAF2166359.1"/>
    </source>
</evidence>
<dbReference type="CDD" id="cd00067">
    <property type="entry name" value="GAL4"/>
    <property type="match status" value="1"/>
</dbReference>
<dbReference type="OrthoDB" id="3627830at2759"/>
<dbReference type="PROSITE" id="PS50048">
    <property type="entry name" value="ZN2_CY6_FUNGAL_2"/>
    <property type="match status" value="1"/>
</dbReference>
<dbReference type="GO" id="GO:0008270">
    <property type="term" value="F:zinc ion binding"/>
    <property type="evidence" value="ECO:0007669"/>
    <property type="project" value="InterPro"/>
</dbReference>